<organism evidence="1 2">
    <name type="scientific">Absidia repens</name>
    <dbReference type="NCBI Taxonomy" id="90262"/>
    <lineage>
        <taxon>Eukaryota</taxon>
        <taxon>Fungi</taxon>
        <taxon>Fungi incertae sedis</taxon>
        <taxon>Mucoromycota</taxon>
        <taxon>Mucoromycotina</taxon>
        <taxon>Mucoromycetes</taxon>
        <taxon>Mucorales</taxon>
        <taxon>Cunninghamellaceae</taxon>
        <taxon>Absidia</taxon>
    </lineage>
</organism>
<accession>A0A1X2I4X5</accession>
<sequence>MHPISPSNASLPPRLDDTSIILLGGAQNTIHPMNDNNGNDLTDTAAALLSPCIELAGYDMPSSMIVPMINREEEMHQVVQRNPGYFVQVQQQVVDEHTFKKFQSTLYATRHQLNDQDWLKRIEHFLVKLSPSLWERFQALVDHYPAPGPSHQTPPHTPITDVSTPSVLSARPPLLSQLHEQKYNGQEGLSSCSTSTLDTSSSFRYLYDDHGYFFDPQIRQKKSFPTDVMPFLQECKMAMEEEEYGLFVHWLLADSSKINNEYWESALYECLNHHPILFLKLKDWIDHELE</sequence>
<dbReference type="OrthoDB" id="2280446at2759"/>
<gene>
    <name evidence="1" type="ORF">BCR42DRAFT_423554</name>
</gene>
<dbReference type="AlphaFoldDB" id="A0A1X2I4X5"/>
<comment type="caution">
    <text evidence="1">The sequence shown here is derived from an EMBL/GenBank/DDBJ whole genome shotgun (WGS) entry which is preliminary data.</text>
</comment>
<proteinExistence type="predicted"/>
<evidence type="ECO:0000313" key="1">
    <source>
        <dbReference type="EMBL" id="ORZ09508.1"/>
    </source>
</evidence>
<name>A0A1X2I4X5_9FUNG</name>
<protein>
    <submittedName>
        <fullName evidence="1">Uncharacterized protein</fullName>
    </submittedName>
</protein>
<evidence type="ECO:0000313" key="2">
    <source>
        <dbReference type="Proteomes" id="UP000193560"/>
    </source>
</evidence>
<dbReference type="Proteomes" id="UP000193560">
    <property type="component" value="Unassembled WGS sequence"/>
</dbReference>
<reference evidence="1 2" key="1">
    <citation type="submission" date="2016-07" db="EMBL/GenBank/DDBJ databases">
        <title>Pervasive Adenine N6-methylation of Active Genes in Fungi.</title>
        <authorList>
            <consortium name="DOE Joint Genome Institute"/>
            <person name="Mondo S.J."/>
            <person name="Dannebaum R.O."/>
            <person name="Kuo R.C."/>
            <person name="Labutti K."/>
            <person name="Haridas S."/>
            <person name="Kuo A."/>
            <person name="Salamov A."/>
            <person name="Ahrendt S.R."/>
            <person name="Lipzen A."/>
            <person name="Sullivan W."/>
            <person name="Andreopoulos W.B."/>
            <person name="Clum A."/>
            <person name="Lindquist E."/>
            <person name="Daum C."/>
            <person name="Ramamoorthy G.K."/>
            <person name="Gryganskyi A."/>
            <person name="Culley D."/>
            <person name="Magnuson J.K."/>
            <person name="James T.Y."/>
            <person name="O'Malley M.A."/>
            <person name="Stajich J.E."/>
            <person name="Spatafora J.W."/>
            <person name="Visel A."/>
            <person name="Grigoriev I.V."/>
        </authorList>
    </citation>
    <scope>NUCLEOTIDE SEQUENCE [LARGE SCALE GENOMIC DNA]</scope>
    <source>
        <strain evidence="1 2">NRRL 1336</strain>
    </source>
</reference>
<keyword evidence="2" id="KW-1185">Reference proteome</keyword>
<dbReference type="EMBL" id="MCGE01000027">
    <property type="protein sequence ID" value="ORZ09508.1"/>
    <property type="molecule type" value="Genomic_DNA"/>
</dbReference>